<evidence type="ECO:0000256" key="1">
    <source>
        <dbReference type="SAM" id="MobiDB-lite"/>
    </source>
</evidence>
<dbReference type="PANTHER" id="PTHR40620">
    <property type="entry name" value="RESISTANCE PROTEIN CRD2, PUTATIVE (AFU_ORTHOLOGUE AFUA_4G04318)-RELATED"/>
    <property type="match status" value="1"/>
</dbReference>
<sequence>MSAPTGTVPSTCCGRSSGDGCACAKEATCSCGKKSALHCDCEKSSTENTVSGARCSCNQRAQGACTCGRAGEENKGAASSLETDFTTKK</sequence>
<dbReference type="InterPro" id="IPR057193">
    <property type="entry name" value="DUF7871"/>
</dbReference>
<dbReference type="PANTHER" id="PTHR40620:SF1">
    <property type="entry name" value="RESISTANCE PROTEIN CRD2, PUTATIVE (AFU_ORTHOLOGUE AFUA_4G04318)-RELATED"/>
    <property type="match status" value="1"/>
</dbReference>
<feature type="compositionally biased region" description="Polar residues" evidence="1">
    <location>
        <begin position="80"/>
        <end position="89"/>
    </location>
</feature>
<name>A0A6A6Z107_9PEZI</name>
<feature type="domain" description="DUF7871" evidence="2">
    <location>
        <begin position="8"/>
        <end position="78"/>
    </location>
</feature>
<reference evidence="5" key="3">
    <citation type="submission" date="2025-04" db="UniProtKB">
        <authorList>
            <consortium name="RefSeq"/>
        </authorList>
    </citation>
    <scope>IDENTIFICATION</scope>
    <source>
        <strain evidence="5">CBS 304.34</strain>
    </source>
</reference>
<evidence type="ECO:0000313" key="5">
    <source>
        <dbReference type="RefSeq" id="XP_033581442.1"/>
    </source>
</evidence>
<protein>
    <submittedName>
        <fullName evidence="3 5">Copper resistance protein</fullName>
    </submittedName>
</protein>
<gene>
    <name evidence="3 5" type="ORF">BDZ99DRAFT_486296</name>
</gene>
<reference evidence="5" key="2">
    <citation type="submission" date="2020-04" db="EMBL/GenBank/DDBJ databases">
        <authorList>
            <consortium name="NCBI Genome Project"/>
        </authorList>
    </citation>
    <scope>NUCLEOTIDE SEQUENCE</scope>
    <source>
        <strain evidence="5">CBS 304.34</strain>
    </source>
</reference>
<dbReference type="GeneID" id="54463658"/>
<dbReference type="AlphaFoldDB" id="A0A6A6Z107"/>
<evidence type="ECO:0000313" key="3">
    <source>
        <dbReference type="EMBL" id="KAF2814478.1"/>
    </source>
</evidence>
<proteinExistence type="predicted"/>
<dbReference type="OrthoDB" id="4140664at2759"/>
<keyword evidence="4" id="KW-1185">Reference proteome</keyword>
<dbReference type="Pfam" id="PF25277">
    <property type="entry name" value="DUF7871"/>
    <property type="match status" value="1"/>
</dbReference>
<dbReference type="EMBL" id="MU003695">
    <property type="protein sequence ID" value="KAF2814478.1"/>
    <property type="molecule type" value="Genomic_DNA"/>
</dbReference>
<evidence type="ECO:0000259" key="2">
    <source>
        <dbReference type="Pfam" id="PF25277"/>
    </source>
</evidence>
<feature type="region of interest" description="Disordered" evidence="1">
    <location>
        <begin position="69"/>
        <end position="89"/>
    </location>
</feature>
<accession>A0A6A6Z107</accession>
<evidence type="ECO:0000313" key="4">
    <source>
        <dbReference type="Proteomes" id="UP000504636"/>
    </source>
</evidence>
<reference evidence="3 5" key="1">
    <citation type="journal article" date="2020" name="Stud. Mycol.">
        <title>101 Dothideomycetes genomes: a test case for predicting lifestyles and emergence of pathogens.</title>
        <authorList>
            <person name="Haridas S."/>
            <person name="Albert R."/>
            <person name="Binder M."/>
            <person name="Bloem J."/>
            <person name="Labutti K."/>
            <person name="Salamov A."/>
            <person name="Andreopoulos B."/>
            <person name="Baker S."/>
            <person name="Barry K."/>
            <person name="Bills G."/>
            <person name="Bluhm B."/>
            <person name="Cannon C."/>
            <person name="Castanera R."/>
            <person name="Culley D."/>
            <person name="Daum C."/>
            <person name="Ezra D."/>
            <person name="Gonzalez J."/>
            <person name="Henrissat B."/>
            <person name="Kuo A."/>
            <person name="Liang C."/>
            <person name="Lipzen A."/>
            <person name="Lutzoni F."/>
            <person name="Magnuson J."/>
            <person name="Mondo S."/>
            <person name="Nolan M."/>
            <person name="Ohm R."/>
            <person name="Pangilinan J."/>
            <person name="Park H.-J."/>
            <person name="Ramirez L."/>
            <person name="Alfaro M."/>
            <person name="Sun H."/>
            <person name="Tritt A."/>
            <person name="Yoshinaga Y."/>
            <person name="Zwiers L.-H."/>
            <person name="Turgeon B."/>
            <person name="Goodwin S."/>
            <person name="Spatafora J."/>
            <person name="Crous P."/>
            <person name="Grigoriev I."/>
        </authorList>
    </citation>
    <scope>NUCLEOTIDE SEQUENCE</scope>
    <source>
        <strain evidence="3 5">CBS 304.34</strain>
    </source>
</reference>
<dbReference type="RefSeq" id="XP_033581442.1">
    <property type="nucleotide sequence ID" value="XM_033722765.1"/>
</dbReference>
<organism evidence="3">
    <name type="scientific">Mytilinidion resinicola</name>
    <dbReference type="NCBI Taxonomy" id="574789"/>
    <lineage>
        <taxon>Eukaryota</taxon>
        <taxon>Fungi</taxon>
        <taxon>Dikarya</taxon>
        <taxon>Ascomycota</taxon>
        <taxon>Pezizomycotina</taxon>
        <taxon>Dothideomycetes</taxon>
        <taxon>Pleosporomycetidae</taxon>
        <taxon>Mytilinidiales</taxon>
        <taxon>Mytilinidiaceae</taxon>
        <taxon>Mytilinidion</taxon>
    </lineage>
</organism>
<dbReference type="Proteomes" id="UP000504636">
    <property type="component" value="Unplaced"/>
</dbReference>